<feature type="region of interest" description="Disordered" evidence="1">
    <location>
        <begin position="99"/>
        <end position="252"/>
    </location>
</feature>
<evidence type="ECO:0000313" key="3">
    <source>
        <dbReference type="Proteomes" id="UP000265515"/>
    </source>
</evidence>
<name>A0A388L418_CHABU</name>
<accession>A0A388L418</accession>
<reference evidence="2 3" key="1">
    <citation type="journal article" date="2018" name="Cell">
        <title>The Chara Genome: Secondary Complexity and Implications for Plant Terrestrialization.</title>
        <authorList>
            <person name="Nishiyama T."/>
            <person name="Sakayama H."/>
            <person name="Vries J.D."/>
            <person name="Buschmann H."/>
            <person name="Saint-Marcoux D."/>
            <person name="Ullrich K.K."/>
            <person name="Haas F.B."/>
            <person name="Vanderstraeten L."/>
            <person name="Becker D."/>
            <person name="Lang D."/>
            <person name="Vosolsobe S."/>
            <person name="Rombauts S."/>
            <person name="Wilhelmsson P.K.I."/>
            <person name="Janitza P."/>
            <person name="Kern R."/>
            <person name="Heyl A."/>
            <person name="Rumpler F."/>
            <person name="Villalobos L.I.A.C."/>
            <person name="Clay J.M."/>
            <person name="Skokan R."/>
            <person name="Toyoda A."/>
            <person name="Suzuki Y."/>
            <person name="Kagoshima H."/>
            <person name="Schijlen E."/>
            <person name="Tajeshwar N."/>
            <person name="Catarino B."/>
            <person name="Hetherington A.J."/>
            <person name="Saltykova A."/>
            <person name="Bonnot C."/>
            <person name="Breuninger H."/>
            <person name="Symeonidi A."/>
            <person name="Radhakrishnan G.V."/>
            <person name="Van Nieuwerburgh F."/>
            <person name="Deforce D."/>
            <person name="Chang C."/>
            <person name="Karol K.G."/>
            <person name="Hedrich R."/>
            <person name="Ulvskov P."/>
            <person name="Glockner G."/>
            <person name="Delwiche C.F."/>
            <person name="Petrasek J."/>
            <person name="Van de Peer Y."/>
            <person name="Friml J."/>
            <person name="Beilby M."/>
            <person name="Dolan L."/>
            <person name="Kohara Y."/>
            <person name="Sugano S."/>
            <person name="Fujiyama A."/>
            <person name="Delaux P.-M."/>
            <person name="Quint M."/>
            <person name="TheiBen G."/>
            <person name="Hagemann M."/>
            <person name="Harholt J."/>
            <person name="Dunand C."/>
            <person name="Zachgo S."/>
            <person name="Langdale J."/>
            <person name="Maumus F."/>
            <person name="Straeten D.V.D."/>
            <person name="Gould S.B."/>
            <person name="Rensing S.A."/>
        </authorList>
    </citation>
    <scope>NUCLEOTIDE SEQUENCE [LARGE SCALE GENOMIC DNA]</scope>
    <source>
        <strain evidence="2 3">S276</strain>
    </source>
</reference>
<organism evidence="2 3">
    <name type="scientific">Chara braunii</name>
    <name type="common">Braun's stonewort</name>
    <dbReference type="NCBI Taxonomy" id="69332"/>
    <lineage>
        <taxon>Eukaryota</taxon>
        <taxon>Viridiplantae</taxon>
        <taxon>Streptophyta</taxon>
        <taxon>Charophyceae</taxon>
        <taxon>Charales</taxon>
        <taxon>Characeae</taxon>
        <taxon>Chara</taxon>
    </lineage>
</organism>
<dbReference type="Gramene" id="GBG77059">
    <property type="protein sequence ID" value="GBG77059"/>
    <property type="gene ID" value="CBR_g23385"/>
</dbReference>
<keyword evidence="3" id="KW-1185">Reference proteome</keyword>
<dbReference type="Proteomes" id="UP000265515">
    <property type="component" value="Unassembled WGS sequence"/>
</dbReference>
<feature type="compositionally biased region" description="Basic and acidic residues" evidence="1">
    <location>
        <begin position="221"/>
        <end position="243"/>
    </location>
</feature>
<gene>
    <name evidence="2" type="ORF">CBR_g23385</name>
</gene>
<protein>
    <submittedName>
        <fullName evidence="2">Uncharacterized protein</fullName>
    </submittedName>
</protein>
<proteinExistence type="predicted"/>
<sequence length="691" mass="78795">MMVDIFTCAAGSTVAAWTNLLVRRGTTISTTTCFDSGGVELPGNYKKVLLHLSRFAGYGMNAVALPPFDRSKKLKVVEMVGPIKFLRKTPCYRVTGYKRRKKASSRDKDEENAECDTRGVPSSSHCPDGDDGDDEGEGKSSEEGTEEGSTHVDAREDVGDERESGEDDGDDSASEDEGGEDEGENGEEEENAGDAEETTAHGRKNKGRDEESEEDEIGGETNRDVEHLERELEKPEKERHEQPAKNARKKVRFEGTKEVADFGDEGVGVDPRDHTARAGKLESHVFDTTTCFFLEYDGDGNAVQRPQEIYVDCMKILPNPVGDHVQYNHRPQEIYVDCMKILPNPVGDPVQYNHRPLNGMLVVFRDLTAREKEMVLVMILDCQVVVTTGQTFNNNLLNMDNIRVEVRRERYMIRLFNYVIFKTESRKENEWNNEFFIGYSYIMDIFAPTGLTKEQWEENKTKVPAHKAKDVSRRLGGIDEPKVGKVGGFKLTRTLYAECPYYLKVFMHEIIGAIDHLRDELRRISANARHVMWDTNNDHTTFLPICLAPYEALQPSEEITRVVKKLNCRLAVLDLCPRKSTASHEWSDERFVVLPEMMKTFCDTDCVIVIFSMLRVEQTVLKNVLRWDHVKMIPGRWERYFEKDQYVVSAGNLPLRPQDCMTIVMHASDNDYKKVTVQPRNHVTWFDDNVK</sequence>
<comment type="caution">
    <text evidence="2">The sequence shown here is derived from an EMBL/GenBank/DDBJ whole genome shotgun (WGS) entry which is preliminary data.</text>
</comment>
<evidence type="ECO:0000313" key="2">
    <source>
        <dbReference type="EMBL" id="GBG77059.1"/>
    </source>
</evidence>
<dbReference type="AlphaFoldDB" id="A0A388L418"/>
<dbReference type="EMBL" id="BFEA01000259">
    <property type="protein sequence ID" value="GBG77059.1"/>
    <property type="molecule type" value="Genomic_DNA"/>
</dbReference>
<feature type="compositionally biased region" description="Acidic residues" evidence="1">
    <location>
        <begin position="158"/>
        <end position="197"/>
    </location>
</feature>
<evidence type="ECO:0000256" key="1">
    <source>
        <dbReference type="SAM" id="MobiDB-lite"/>
    </source>
</evidence>
<feature type="compositionally biased region" description="Basic and acidic residues" evidence="1">
    <location>
        <begin position="137"/>
        <end position="157"/>
    </location>
</feature>